<proteinExistence type="predicted"/>
<sequence>MNYLIIGCVAAIISFLGSHALLRVSHRFRIYPLIRDRDVHTTPTPRLGGVAIVLGLGSALIAATFLPVFAPVFVNIMPVIGIGIGILLMAVVGVIDDLIDLNWLVKLGAQLIAAGVLAWCGVQIVSLPFGFIALLSPTMSLVLTVFAVVLVMNAINFIDGLDGLVAGVTLIAGTVFFIYSYILSNGPGQTSYFNLSTLLTAALCGALIGFLPVNWHPAKMFMGDSGALVIGLVLAASTILVTGQVDPTRIDPGQFVPAFIPLALPLAVLIVPLVDFVLAVTRRILNGQSPFAADRKHLHHRLLDMGHTHFQAVLILYAWTVVVAVGALLFMFVDAPVATGIVGAGLVVTTILTIAPLGREKPINLFGDIPEDTNE</sequence>
<feature type="transmembrane region" description="Helical" evidence="7">
    <location>
        <begin position="225"/>
        <end position="243"/>
    </location>
</feature>
<dbReference type="InterPro" id="IPR000715">
    <property type="entry name" value="Glycosyl_transferase_4"/>
</dbReference>
<evidence type="ECO:0000256" key="1">
    <source>
        <dbReference type="ARBA" id="ARBA00004651"/>
    </source>
</evidence>
<dbReference type="Pfam" id="PF00953">
    <property type="entry name" value="Glycos_transf_4"/>
    <property type="match status" value="1"/>
</dbReference>
<feature type="transmembrane region" description="Helical" evidence="7">
    <location>
        <begin position="6"/>
        <end position="26"/>
    </location>
</feature>
<gene>
    <name evidence="8" type="ORF">UFOPK3364_00447</name>
</gene>
<evidence type="ECO:0000313" key="8">
    <source>
        <dbReference type="EMBL" id="CAB4864869.1"/>
    </source>
</evidence>
<feature type="transmembrane region" description="Helical" evidence="7">
    <location>
        <begin position="195"/>
        <end position="213"/>
    </location>
</feature>
<evidence type="ECO:0000256" key="3">
    <source>
        <dbReference type="ARBA" id="ARBA00022679"/>
    </source>
</evidence>
<dbReference type="GO" id="GO:0044038">
    <property type="term" value="P:cell wall macromolecule biosynthetic process"/>
    <property type="evidence" value="ECO:0007669"/>
    <property type="project" value="TreeGrafter"/>
</dbReference>
<dbReference type="PROSITE" id="PS01348">
    <property type="entry name" value="MRAY_2"/>
    <property type="match status" value="1"/>
</dbReference>
<dbReference type="GO" id="GO:0009103">
    <property type="term" value="P:lipopolysaccharide biosynthetic process"/>
    <property type="evidence" value="ECO:0007669"/>
    <property type="project" value="TreeGrafter"/>
</dbReference>
<organism evidence="8">
    <name type="scientific">freshwater metagenome</name>
    <dbReference type="NCBI Taxonomy" id="449393"/>
    <lineage>
        <taxon>unclassified sequences</taxon>
        <taxon>metagenomes</taxon>
        <taxon>ecological metagenomes</taxon>
    </lineage>
</organism>
<dbReference type="PANTHER" id="PTHR22926:SF3">
    <property type="entry name" value="UNDECAPRENYL-PHOSPHATE ALPHA-N-ACETYLGLUCOSAMINYL 1-PHOSPHATE TRANSFERASE"/>
    <property type="match status" value="1"/>
</dbReference>
<dbReference type="GO" id="GO:0005886">
    <property type="term" value="C:plasma membrane"/>
    <property type="evidence" value="ECO:0007669"/>
    <property type="project" value="UniProtKB-SubCell"/>
</dbReference>
<feature type="transmembrane region" description="Helical" evidence="7">
    <location>
        <begin position="255"/>
        <end position="280"/>
    </location>
</feature>
<name>A0A6J7D8R4_9ZZZZ</name>
<dbReference type="EMBL" id="CAFBLO010000030">
    <property type="protein sequence ID" value="CAB4864869.1"/>
    <property type="molecule type" value="Genomic_DNA"/>
</dbReference>
<evidence type="ECO:0000256" key="5">
    <source>
        <dbReference type="ARBA" id="ARBA00022989"/>
    </source>
</evidence>
<evidence type="ECO:0000256" key="2">
    <source>
        <dbReference type="ARBA" id="ARBA00022475"/>
    </source>
</evidence>
<dbReference type="CDD" id="cd06853">
    <property type="entry name" value="GT_WecA_like"/>
    <property type="match status" value="1"/>
</dbReference>
<keyword evidence="2" id="KW-1003">Cell membrane</keyword>
<evidence type="ECO:0000256" key="6">
    <source>
        <dbReference type="ARBA" id="ARBA00023136"/>
    </source>
</evidence>
<keyword evidence="5 7" id="KW-1133">Transmembrane helix</keyword>
<dbReference type="GO" id="GO:0071555">
    <property type="term" value="P:cell wall organization"/>
    <property type="evidence" value="ECO:0007669"/>
    <property type="project" value="TreeGrafter"/>
</dbReference>
<dbReference type="PANTHER" id="PTHR22926">
    <property type="entry name" value="PHOSPHO-N-ACETYLMURAMOYL-PENTAPEPTIDE-TRANSFERASE"/>
    <property type="match status" value="1"/>
</dbReference>
<feature type="transmembrane region" description="Helical" evidence="7">
    <location>
        <begin position="310"/>
        <end position="331"/>
    </location>
</feature>
<feature type="transmembrane region" description="Helical" evidence="7">
    <location>
        <begin position="337"/>
        <end position="357"/>
    </location>
</feature>
<keyword evidence="6 7" id="KW-0472">Membrane</keyword>
<accession>A0A6J7D8R4</accession>
<feature type="transmembrane region" description="Helical" evidence="7">
    <location>
        <begin position="47"/>
        <end position="70"/>
    </location>
</feature>
<feature type="transmembrane region" description="Helical" evidence="7">
    <location>
        <begin position="107"/>
        <end position="125"/>
    </location>
</feature>
<reference evidence="8" key="1">
    <citation type="submission" date="2020-05" db="EMBL/GenBank/DDBJ databases">
        <authorList>
            <person name="Chiriac C."/>
            <person name="Salcher M."/>
            <person name="Ghai R."/>
            <person name="Kavagutti S V."/>
        </authorList>
    </citation>
    <scope>NUCLEOTIDE SEQUENCE</scope>
</reference>
<feature type="transmembrane region" description="Helical" evidence="7">
    <location>
        <begin position="131"/>
        <end position="152"/>
    </location>
</feature>
<comment type="subcellular location">
    <subcellularLocation>
        <location evidence="1">Cell membrane</location>
        <topology evidence="1">Multi-pass membrane protein</topology>
    </subcellularLocation>
</comment>
<dbReference type="AlphaFoldDB" id="A0A6J7D8R4"/>
<keyword evidence="4 7" id="KW-0812">Transmembrane</keyword>
<evidence type="ECO:0000256" key="4">
    <source>
        <dbReference type="ARBA" id="ARBA00022692"/>
    </source>
</evidence>
<feature type="transmembrane region" description="Helical" evidence="7">
    <location>
        <begin position="164"/>
        <end position="183"/>
    </location>
</feature>
<protein>
    <submittedName>
        <fullName evidence="8">Unannotated protein</fullName>
    </submittedName>
</protein>
<evidence type="ECO:0000256" key="7">
    <source>
        <dbReference type="SAM" id="Phobius"/>
    </source>
</evidence>
<feature type="transmembrane region" description="Helical" evidence="7">
    <location>
        <begin position="76"/>
        <end position="95"/>
    </location>
</feature>
<dbReference type="InterPro" id="IPR018480">
    <property type="entry name" value="PNAcMuramoyl-5peptid_Trfase_CS"/>
</dbReference>
<keyword evidence="3" id="KW-0808">Transferase</keyword>
<dbReference type="GO" id="GO:0016780">
    <property type="term" value="F:phosphotransferase activity, for other substituted phosphate groups"/>
    <property type="evidence" value="ECO:0007669"/>
    <property type="project" value="InterPro"/>
</dbReference>